<proteinExistence type="predicted"/>
<feature type="region of interest" description="Disordered" evidence="1">
    <location>
        <begin position="177"/>
        <end position="199"/>
    </location>
</feature>
<dbReference type="RefSeq" id="WP_133852420.1">
    <property type="nucleotide sequence ID" value="NZ_SNXZ01000005.1"/>
</dbReference>
<dbReference type="AlphaFoldDB" id="A0A4R6S866"/>
<keyword evidence="3" id="KW-1185">Reference proteome</keyword>
<dbReference type="InterPro" id="IPR009045">
    <property type="entry name" value="Zn_M74/Hedgehog-like"/>
</dbReference>
<evidence type="ECO:0008006" key="4">
    <source>
        <dbReference type="Google" id="ProtNLM"/>
    </source>
</evidence>
<organism evidence="2 3">
    <name type="scientific">Labedaea rhizosphaerae</name>
    <dbReference type="NCBI Taxonomy" id="598644"/>
    <lineage>
        <taxon>Bacteria</taxon>
        <taxon>Bacillati</taxon>
        <taxon>Actinomycetota</taxon>
        <taxon>Actinomycetes</taxon>
        <taxon>Pseudonocardiales</taxon>
        <taxon>Pseudonocardiaceae</taxon>
        <taxon>Labedaea</taxon>
    </lineage>
</organism>
<dbReference type="EMBL" id="SNXZ01000005">
    <property type="protein sequence ID" value="TDP95025.1"/>
    <property type="molecule type" value="Genomic_DNA"/>
</dbReference>
<name>A0A4R6S866_LABRH</name>
<sequence>MNPRVLAAVTRVLAVALLPAAFLRSPRRARYFACQWALGLRFPAEDLRGLTAATARAFTEARTLAFWRDHQLIGLTCGHRDAALQHRMFMEEVRRTGSVAAARCRVLPPDESSHVSGIALDVRPTEGARWLEEHGAAFGLYRRYDNEWWHFEHHWTPPPRLPYPGVAAEAATVVMSVPDPRSGRSQSFRQAGGRGSLQR</sequence>
<protein>
    <recommendedName>
        <fullName evidence="4">D-alanyl-D-alanine carboxypeptidase-like protein</fullName>
    </recommendedName>
</protein>
<dbReference type="SUPFAM" id="SSF55166">
    <property type="entry name" value="Hedgehog/DD-peptidase"/>
    <property type="match status" value="1"/>
</dbReference>
<evidence type="ECO:0000313" key="2">
    <source>
        <dbReference type="EMBL" id="TDP95025.1"/>
    </source>
</evidence>
<dbReference type="Gene3D" id="3.30.1380.10">
    <property type="match status" value="1"/>
</dbReference>
<evidence type="ECO:0000313" key="3">
    <source>
        <dbReference type="Proteomes" id="UP000295444"/>
    </source>
</evidence>
<comment type="caution">
    <text evidence="2">The sequence shown here is derived from an EMBL/GenBank/DDBJ whole genome shotgun (WGS) entry which is preliminary data.</text>
</comment>
<gene>
    <name evidence="2" type="ORF">EV186_105257</name>
</gene>
<accession>A0A4R6S866</accession>
<dbReference type="Proteomes" id="UP000295444">
    <property type="component" value="Unassembled WGS sequence"/>
</dbReference>
<dbReference type="OrthoDB" id="3293184at2"/>
<evidence type="ECO:0000256" key="1">
    <source>
        <dbReference type="SAM" id="MobiDB-lite"/>
    </source>
</evidence>
<reference evidence="2 3" key="1">
    <citation type="submission" date="2019-03" db="EMBL/GenBank/DDBJ databases">
        <title>Genomic Encyclopedia of Type Strains, Phase IV (KMG-IV): sequencing the most valuable type-strain genomes for metagenomic binning, comparative biology and taxonomic classification.</title>
        <authorList>
            <person name="Goeker M."/>
        </authorList>
    </citation>
    <scope>NUCLEOTIDE SEQUENCE [LARGE SCALE GENOMIC DNA]</scope>
    <source>
        <strain evidence="2 3">DSM 45361</strain>
    </source>
</reference>